<feature type="coiled-coil region" evidence="1">
    <location>
        <begin position="184"/>
        <end position="211"/>
    </location>
</feature>
<keyword evidence="1" id="KW-0175">Coiled coil</keyword>
<proteinExistence type="predicted"/>
<sequence length="361" mass="41404">MAGDSDVTYKKWNVVKEQLISLCAVHVGIKGNEDLKKILDEDISLKNISSQTLTVICYFLLGIIDLNERDKLIKWPLVNIQTHTKFRKGLSSMVNSFQEKYSWANIRKLPESYFTNPHGHQKKLVDFILRLTNLAIHIVLDDPGLLVMHSGIKLNSKDIDIVRDIVSKARLKEERLTKHNVLPLEEFELNKNNVSDKCIRLREENSKLEKRINYLLKCAVKENLIHSEQEGTDGLKEMKEKKLSELNKINEELTKYHLASEELLGKLKALKHPITLTAKDFNCENSTLNLAHSTLVVCEDLHQLYQNIISTGCTQELEKQFYDLLVQAQNSLKLENDCLKSFLLKTDMCQAFCDNSAAILN</sequence>
<gene>
    <name evidence="3" type="ORF">RUM43_007154</name>
</gene>
<accession>A0AAN8S8I8</accession>
<dbReference type="Proteomes" id="UP001372834">
    <property type="component" value="Unassembled WGS sequence"/>
</dbReference>
<protein>
    <recommendedName>
        <fullName evidence="2">HAUS augmin-like complex subunit 6 N-terminal domain-containing protein</fullName>
    </recommendedName>
</protein>
<dbReference type="InterPro" id="IPR028163">
    <property type="entry name" value="HAUS_6_N"/>
</dbReference>
<evidence type="ECO:0000313" key="4">
    <source>
        <dbReference type="Proteomes" id="UP001372834"/>
    </source>
</evidence>
<evidence type="ECO:0000259" key="2">
    <source>
        <dbReference type="Pfam" id="PF14661"/>
    </source>
</evidence>
<evidence type="ECO:0000256" key="1">
    <source>
        <dbReference type="SAM" id="Coils"/>
    </source>
</evidence>
<comment type="caution">
    <text evidence="3">The sequence shown here is derived from an EMBL/GenBank/DDBJ whole genome shotgun (WGS) entry which is preliminary data.</text>
</comment>
<reference evidence="3 4" key="1">
    <citation type="submission" date="2023-10" db="EMBL/GenBank/DDBJ databases">
        <title>Genomes of two closely related lineages of the louse Polyplax serrata with different host specificities.</title>
        <authorList>
            <person name="Martinu J."/>
            <person name="Tarabai H."/>
            <person name="Stefka J."/>
            <person name="Hypsa V."/>
        </authorList>
    </citation>
    <scope>NUCLEOTIDE SEQUENCE [LARGE SCALE GENOMIC DNA]</scope>
    <source>
        <strain evidence="3">HR10_N</strain>
    </source>
</reference>
<evidence type="ECO:0000313" key="3">
    <source>
        <dbReference type="EMBL" id="KAK6638884.1"/>
    </source>
</evidence>
<dbReference type="EMBL" id="JAWJWE010000003">
    <property type="protein sequence ID" value="KAK6638884.1"/>
    <property type="molecule type" value="Genomic_DNA"/>
</dbReference>
<name>A0AAN8S8I8_POLSC</name>
<organism evidence="3 4">
    <name type="scientific">Polyplax serrata</name>
    <name type="common">Common mouse louse</name>
    <dbReference type="NCBI Taxonomy" id="468196"/>
    <lineage>
        <taxon>Eukaryota</taxon>
        <taxon>Metazoa</taxon>
        <taxon>Ecdysozoa</taxon>
        <taxon>Arthropoda</taxon>
        <taxon>Hexapoda</taxon>
        <taxon>Insecta</taxon>
        <taxon>Pterygota</taxon>
        <taxon>Neoptera</taxon>
        <taxon>Paraneoptera</taxon>
        <taxon>Psocodea</taxon>
        <taxon>Troctomorpha</taxon>
        <taxon>Phthiraptera</taxon>
        <taxon>Anoplura</taxon>
        <taxon>Polyplacidae</taxon>
        <taxon>Polyplax</taxon>
    </lineage>
</organism>
<dbReference type="Pfam" id="PF14661">
    <property type="entry name" value="HAUS6_N"/>
    <property type="match status" value="1"/>
</dbReference>
<feature type="domain" description="HAUS augmin-like complex subunit 6 N-terminal" evidence="2">
    <location>
        <begin position="51"/>
        <end position="222"/>
    </location>
</feature>
<dbReference type="AlphaFoldDB" id="A0AAN8S8I8"/>